<feature type="compositionally biased region" description="Polar residues" evidence="1">
    <location>
        <begin position="117"/>
        <end position="131"/>
    </location>
</feature>
<feature type="compositionally biased region" description="Polar residues" evidence="1">
    <location>
        <begin position="97"/>
        <end position="109"/>
    </location>
</feature>
<keyword evidence="3" id="KW-1185">Reference proteome</keyword>
<accession>A0ABR3RP50</accession>
<dbReference type="Proteomes" id="UP001521785">
    <property type="component" value="Unassembled WGS sequence"/>
</dbReference>
<sequence length="292" mass="31708">MPRKSAAKKRTRKAGRVQKGDVAAAAPSAKGGVVSEFTNSDSAGVTGAGTVAEDEDLGVLPVVSNPITRGKKVVASNAAKRKRSTSSSPVPDLIEASATSTMSVQQSQAGKRRKKLTTQTNEAQAGASSAQTEEKDLGDEVDVKEGKERATVTKPAKAPKAGPRKWRQDWKDWISAAENQSTDQFNRNYDEDLVNVKESAKVYGIKKEDLACLPHCPVQNPHGKGFTPMKFFLKTDVIRLAFRKEAILAGVPQDDEEELLACGEELYEEKNGPVDELYDLKMEGLEPAMDRY</sequence>
<evidence type="ECO:0000313" key="3">
    <source>
        <dbReference type="Proteomes" id="UP001521785"/>
    </source>
</evidence>
<dbReference type="CDD" id="cd21075">
    <property type="entry name" value="DBD_XPA-like"/>
    <property type="match status" value="1"/>
</dbReference>
<dbReference type="Gene3D" id="3.90.530.10">
    <property type="entry name" value="XPA C-terminal domain"/>
    <property type="match status" value="1"/>
</dbReference>
<dbReference type="EMBL" id="JAKJXO020000004">
    <property type="protein sequence ID" value="KAL1606204.1"/>
    <property type="molecule type" value="Genomic_DNA"/>
</dbReference>
<organism evidence="2 3">
    <name type="scientific">Paraconiothyrium brasiliense</name>
    <dbReference type="NCBI Taxonomy" id="300254"/>
    <lineage>
        <taxon>Eukaryota</taxon>
        <taxon>Fungi</taxon>
        <taxon>Dikarya</taxon>
        <taxon>Ascomycota</taxon>
        <taxon>Pezizomycotina</taxon>
        <taxon>Dothideomycetes</taxon>
        <taxon>Pleosporomycetidae</taxon>
        <taxon>Pleosporales</taxon>
        <taxon>Massarineae</taxon>
        <taxon>Didymosphaeriaceae</taxon>
        <taxon>Paraconiothyrium</taxon>
    </lineage>
</organism>
<proteinExistence type="predicted"/>
<name>A0ABR3RP50_9PLEO</name>
<feature type="compositionally biased region" description="Basic and acidic residues" evidence="1">
    <location>
        <begin position="141"/>
        <end position="151"/>
    </location>
</feature>
<protein>
    <submittedName>
        <fullName evidence="2">Uncharacterized protein</fullName>
    </submittedName>
</protein>
<evidence type="ECO:0000256" key="1">
    <source>
        <dbReference type="SAM" id="MobiDB-lite"/>
    </source>
</evidence>
<feature type="compositionally biased region" description="Basic residues" evidence="1">
    <location>
        <begin position="1"/>
        <end position="16"/>
    </location>
</feature>
<feature type="region of interest" description="Disordered" evidence="1">
    <location>
        <begin position="66"/>
        <end position="166"/>
    </location>
</feature>
<evidence type="ECO:0000313" key="2">
    <source>
        <dbReference type="EMBL" id="KAL1606204.1"/>
    </source>
</evidence>
<dbReference type="InterPro" id="IPR037129">
    <property type="entry name" value="XPA_sf"/>
</dbReference>
<comment type="caution">
    <text evidence="2">The sequence shown here is derived from an EMBL/GenBank/DDBJ whole genome shotgun (WGS) entry which is preliminary data.</text>
</comment>
<reference evidence="2 3" key="1">
    <citation type="submission" date="2024-02" db="EMBL/GenBank/DDBJ databases">
        <title>De novo assembly and annotation of 12 fungi associated with fruit tree decline syndrome in Ontario, Canada.</title>
        <authorList>
            <person name="Sulman M."/>
            <person name="Ellouze W."/>
            <person name="Ilyukhin E."/>
        </authorList>
    </citation>
    <scope>NUCLEOTIDE SEQUENCE [LARGE SCALE GENOMIC DNA]</scope>
    <source>
        <strain evidence="2 3">M42-189</strain>
    </source>
</reference>
<feature type="region of interest" description="Disordered" evidence="1">
    <location>
        <begin position="1"/>
        <end position="49"/>
    </location>
</feature>
<gene>
    <name evidence="2" type="ORF">SLS60_003605</name>
</gene>